<dbReference type="OrthoDB" id="3218228at2"/>
<evidence type="ECO:0000256" key="1">
    <source>
        <dbReference type="ARBA" id="ARBA00022801"/>
    </source>
</evidence>
<evidence type="ECO:0000259" key="2">
    <source>
        <dbReference type="SMART" id="SM00943"/>
    </source>
</evidence>
<reference evidence="3 4" key="1">
    <citation type="submission" date="2009-02" db="EMBL/GenBank/DDBJ databases">
        <title>Annotation of Streptomyces hygroscopicus strain ATCC 53653.</title>
        <authorList>
            <consortium name="The Broad Institute Genome Sequencing Platform"/>
            <consortium name="Broad Institute Microbial Sequencing Center"/>
            <person name="Fischbach M."/>
            <person name="Godfrey P."/>
            <person name="Ward D."/>
            <person name="Young S."/>
            <person name="Zeng Q."/>
            <person name="Koehrsen M."/>
            <person name="Alvarado L."/>
            <person name="Berlin A.M."/>
            <person name="Bochicchio J."/>
            <person name="Borenstein D."/>
            <person name="Chapman S.B."/>
            <person name="Chen Z."/>
            <person name="Engels R."/>
            <person name="Freedman E."/>
            <person name="Gellesch M."/>
            <person name="Goldberg J."/>
            <person name="Griggs A."/>
            <person name="Gujja S."/>
            <person name="Heilman E.R."/>
            <person name="Heiman D.I."/>
            <person name="Hepburn T.A."/>
            <person name="Howarth C."/>
            <person name="Jen D."/>
            <person name="Larson L."/>
            <person name="Lewis B."/>
            <person name="Mehta T."/>
            <person name="Park D."/>
            <person name="Pearson M."/>
            <person name="Richards J."/>
            <person name="Roberts A."/>
            <person name="Saif S."/>
            <person name="Shea T.D."/>
            <person name="Shenoy N."/>
            <person name="Sisk P."/>
            <person name="Stolte C."/>
            <person name="Sykes S.N."/>
            <person name="Thomson T."/>
            <person name="Walk T."/>
            <person name="White J."/>
            <person name="Yandava C."/>
            <person name="Straight P."/>
            <person name="Clardy J."/>
            <person name="Hung D."/>
            <person name="Kolter R."/>
            <person name="Mekalanos J."/>
            <person name="Walker S."/>
            <person name="Walsh C.T."/>
            <person name="Wieland-Brown L.C."/>
            <person name="Haas B."/>
            <person name="Nusbaum C."/>
            <person name="Birren B."/>
        </authorList>
    </citation>
    <scope>NUCLEOTIDE SEQUENCE [LARGE SCALE GENOMIC DNA]</scope>
    <source>
        <strain evidence="3 4">ATCC 53653</strain>
    </source>
</reference>
<feature type="domain" description="DNA primase/polymerase bifunctional N-terminal" evidence="2">
    <location>
        <begin position="14"/>
        <end position="191"/>
    </location>
</feature>
<dbReference type="SUPFAM" id="SSF56747">
    <property type="entry name" value="Prim-pol domain"/>
    <property type="match status" value="1"/>
</dbReference>
<sequence>MPYDEYGNPFRNSAFNAAGRGWHVFPLRPDSKTPALHGADRCPRKGDCASGHRKWEERATDKPEQIAAWWSRHWYNVAVATGPSGLVVIDLDVPKDNSSADTPFGVETFKALCERAGQPVPATYRVRTASSGWHLYFTAPPGVQLANTAGKLGPLIDTRAWGGYVVAAGSAINGGVYADSGVHVAPLPEWLCARLTARPQPQGHVAVPSSSRASRYATVALKAETAAVAGAEVGQRNHTLVRAARALGRLIASGDLARAEVEEALNGAGERAGLRPYECGPVITSALNWSIAHNPQRGRAA</sequence>
<dbReference type="AlphaFoldDB" id="D9W772"/>
<evidence type="ECO:0000313" key="3">
    <source>
        <dbReference type="EMBL" id="EFL26683.1"/>
    </source>
</evidence>
<dbReference type="HOGENOM" id="CLU_057861_2_0_11"/>
<dbReference type="PANTHER" id="PTHR35372:SF2">
    <property type="entry name" value="SF3 HELICASE DOMAIN-CONTAINING PROTEIN"/>
    <property type="match status" value="1"/>
</dbReference>
<dbReference type="RefSeq" id="WP_009718483.1">
    <property type="nucleotide sequence ID" value="NZ_GG657754.1"/>
</dbReference>
<dbReference type="STRING" id="457427.SSOG_06397"/>
<dbReference type="EMBL" id="GG657754">
    <property type="protein sequence ID" value="EFL26683.1"/>
    <property type="molecule type" value="Genomic_DNA"/>
</dbReference>
<keyword evidence="1" id="KW-0378">Hydrolase</keyword>
<dbReference type="Proteomes" id="UP000003963">
    <property type="component" value="Unassembled WGS sequence"/>
</dbReference>
<dbReference type="GO" id="GO:0016787">
    <property type="term" value="F:hydrolase activity"/>
    <property type="evidence" value="ECO:0007669"/>
    <property type="project" value="UniProtKB-KW"/>
</dbReference>
<dbReference type="InterPro" id="IPR051620">
    <property type="entry name" value="ORF904-like_C"/>
</dbReference>
<name>D9W772_9ACTN</name>
<proteinExistence type="predicted"/>
<protein>
    <submittedName>
        <fullName evidence="3">N-superfamily bifunctional DNA primase/polymerase</fullName>
    </submittedName>
</protein>
<evidence type="ECO:0000313" key="4">
    <source>
        <dbReference type="Proteomes" id="UP000003963"/>
    </source>
</evidence>
<keyword evidence="4" id="KW-1185">Reference proteome</keyword>
<gene>
    <name evidence="3" type="ORF">SSOG_06397</name>
</gene>
<organism evidence="3 4">
    <name type="scientific">Streptomyces himastatinicus ATCC 53653</name>
    <dbReference type="NCBI Taxonomy" id="457427"/>
    <lineage>
        <taxon>Bacteria</taxon>
        <taxon>Bacillati</taxon>
        <taxon>Actinomycetota</taxon>
        <taxon>Actinomycetes</taxon>
        <taxon>Kitasatosporales</taxon>
        <taxon>Streptomycetaceae</taxon>
        <taxon>Streptomyces</taxon>
        <taxon>Streptomyces violaceusniger group</taxon>
    </lineage>
</organism>
<dbReference type="SMART" id="SM00943">
    <property type="entry name" value="Prim-Pol"/>
    <property type="match status" value="1"/>
</dbReference>
<dbReference type="InterPro" id="IPR015330">
    <property type="entry name" value="DNA_primase/pol_bifunc_N"/>
</dbReference>
<dbReference type="PANTHER" id="PTHR35372">
    <property type="entry name" value="ATP BINDING PROTEIN-RELATED"/>
    <property type="match status" value="1"/>
</dbReference>
<dbReference type="CDD" id="cd04859">
    <property type="entry name" value="Prim_Pol"/>
    <property type="match status" value="1"/>
</dbReference>
<accession>D9W772</accession>
<dbReference type="Pfam" id="PF09250">
    <property type="entry name" value="Prim-Pol"/>
    <property type="match status" value="1"/>
</dbReference>